<dbReference type="GO" id="GO:0051301">
    <property type="term" value="P:cell division"/>
    <property type="evidence" value="ECO:0007669"/>
    <property type="project" value="UniProtKB-KW"/>
</dbReference>
<evidence type="ECO:0000256" key="11">
    <source>
        <dbReference type="SAM" id="MobiDB-lite"/>
    </source>
</evidence>
<dbReference type="WBParaSite" id="PSAMB.scaffold11756size3151.g34381.t1">
    <property type="protein sequence ID" value="PSAMB.scaffold11756size3151.g34381.t1"/>
    <property type="gene ID" value="PSAMB.scaffold11756size3151.g34381"/>
</dbReference>
<evidence type="ECO:0000256" key="2">
    <source>
        <dbReference type="ARBA" id="ARBA00004496"/>
    </source>
</evidence>
<dbReference type="PANTHER" id="PTHR13108">
    <property type="entry name" value="CONDENSIN COMPLEX SUBUNIT 2"/>
    <property type="match status" value="1"/>
</dbReference>
<feature type="region of interest" description="Disordered" evidence="11">
    <location>
        <begin position="300"/>
        <end position="355"/>
    </location>
</feature>
<keyword evidence="5" id="KW-0158">Chromosome</keyword>
<dbReference type="PANTHER" id="PTHR13108:SF9">
    <property type="entry name" value="CONDENSIN COMPLEX SUBUNIT 2"/>
    <property type="match status" value="1"/>
</dbReference>
<keyword evidence="7" id="KW-0132">Cell division</keyword>
<dbReference type="GO" id="GO:0000796">
    <property type="term" value="C:condensin complex"/>
    <property type="evidence" value="ECO:0007669"/>
    <property type="project" value="InterPro"/>
</dbReference>
<dbReference type="Pfam" id="PF05786">
    <property type="entry name" value="Cnd2"/>
    <property type="match status" value="1"/>
</dbReference>
<comment type="subcellular location">
    <subcellularLocation>
        <location evidence="1">Chromosome</location>
    </subcellularLocation>
    <subcellularLocation>
        <location evidence="2">Cytoplasm</location>
    </subcellularLocation>
</comment>
<proteinExistence type="inferred from homology"/>
<feature type="region of interest" description="Disordered" evidence="11">
    <location>
        <begin position="126"/>
        <end position="145"/>
    </location>
</feature>
<keyword evidence="6" id="KW-0963">Cytoplasm</keyword>
<evidence type="ECO:0000256" key="8">
    <source>
        <dbReference type="ARBA" id="ARBA00022776"/>
    </source>
</evidence>
<dbReference type="Proteomes" id="UP000887566">
    <property type="component" value="Unplaced"/>
</dbReference>
<accession>A0A914UR96</accession>
<evidence type="ECO:0000256" key="9">
    <source>
        <dbReference type="ARBA" id="ARBA00023067"/>
    </source>
</evidence>
<evidence type="ECO:0000256" key="6">
    <source>
        <dbReference type="ARBA" id="ARBA00022490"/>
    </source>
</evidence>
<evidence type="ECO:0000313" key="13">
    <source>
        <dbReference type="WBParaSite" id="PSAMB.scaffold11756size3151.g34381.t1"/>
    </source>
</evidence>
<protein>
    <recommendedName>
        <fullName evidence="4">Condensin complex subunit 2</fullName>
    </recommendedName>
</protein>
<reference evidence="13" key="1">
    <citation type="submission" date="2022-11" db="UniProtKB">
        <authorList>
            <consortium name="WormBaseParasite"/>
        </authorList>
    </citation>
    <scope>IDENTIFICATION</scope>
</reference>
<organism evidence="12 13">
    <name type="scientific">Plectus sambesii</name>
    <dbReference type="NCBI Taxonomy" id="2011161"/>
    <lineage>
        <taxon>Eukaryota</taxon>
        <taxon>Metazoa</taxon>
        <taxon>Ecdysozoa</taxon>
        <taxon>Nematoda</taxon>
        <taxon>Chromadorea</taxon>
        <taxon>Plectida</taxon>
        <taxon>Plectina</taxon>
        <taxon>Plectoidea</taxon>
        <taxon>Plectidae</taxon>
        <taxon>Plectus</taxon>
    </lineage>
</organism>
<evidence type="ECO:0000256" key="10">
    <source>
        <dbReference type="ARBA" id="ARBA00023306"/>
    </source>
</evidence>
<name>A0A914UR96_9BILA</name>
<evidence type="ECO:0000313" key="12">
    <source>
        <dbReference type="Proteomes" id="UP000887566"/>
    </source>
</evidence>
<feature type="compositionally biased region" description="Low complexity" evidence="11">
    <location>
        <begin position="345"/>
        <end position="355"/>
    </location>
</feature>
<keyword evidence="8" id="KW-0498">Mitosis</keyword>
<dbReference type="GO" id="GO:0003682">
    <property type="term" value="F:chromatin binding"/>
    <property type="evidence" value="ECO:0007669"/>
    <property type="project" value="TreeGrafter"/>
</dbReference>
<evidence type="ECO:0000256" key="1">
    <source>
        <dbReference type="ARBA" id="ARBA00004286"/>
    </source>
</evidence>
<dbReference type="InterPro" id="IPR022816">
    <property type="entry name" value="Condensin_barren_su2"/>
</dbReference>
<dbReference type="AlphaFoldDB" id="A0A914UR96"/>
<evidence type="ECO:0000256" key="5">
    <source>
        <dbReference type="ARBA" id="ARBA00022454"/>
    </source>
</evidence>
<comment type="similarity">
    <text evidence="3">Belongs to the CND2 (condensin subunit 2) family.</text>
</comment>
<evidence type="ECO:0000256" key="7">
    <source>
        <dbReference type="ARBA" id="ARBA00022618"/>
    </source>
</evidence>
<evidence type="ECO:0000256" key="3">
    <source>
        <dbReference type="ARBA" id="ARBA00009471"/>
    </source>
</evidence>
<keyword evidence="12" id="KW-1185">Reference proteome</keyword>
<dbReference type="GO" id="GO:0005737">
    <property type="term" value="C:cytoplasm"/>
    <property type="evidence" value="ECO:0007669"/>
    <property type="project" value="UniProtKB-SubCell"/>
</dbReference>
<evidence type="ECO:0000256" key="4">
    <source>
        <dbReference type="ARBA" id="ARBA00016065"/>
    </source>
</evidence>
<keyword evidence="10" id="KW-0131">Cell cycle</keyword>
<sequence>MVTSNPSEEIEQEEIGLCQALSDFDFRSWKADDCLPSSSQDISQSSVFRTDVDANCSVDLSDHDGVHDDVMMVVDENEPADDGPEPEEAHLLRQPRRTTRLQNVIADPQQQDLSYFDQSKMNALKGPDHWKIANGRKPKPEQPKRRVNKAARLKARAAKIELDDSDPEDNLTLAEIMRLYNNVGERKVTLSVEAQKANKAKKQFDAVAEYDATVLARLGLRPEVTVSRRPSSAPCLTDDGTDNYNYENANDSVNFCAEPRAQSAPPEAAPITEETVLMASQESLLEDDTVADTTVDDYDEPCQSQTLPLRPSAKPVPYAKTQKKIDARGLKRAMKKIIGGKGPTQSQSQSSSQDP</sequence>
<keyword evidence="9" id="KW-0226">DNA condensation</keyword>
<dbReference type="GO" id="GO:0007076">
    <property type="term" value="P:mitotic chromosome condensation"/>
    <property type="evidence" value="ECO:0007669"/>
    <property type="project" value="InterPro"/>
</dbReference>